<protein>
    <submittedName>
        <fullName evidence="2">Uncharacterized protein</fullName>
    </submittedName>
</protein>
<dbReference type="Gramene" id="rna20543">
    <property type="protein sequence ID" value="RHN58617.1"/>
    <property type="gene ID" value="gene20543"/>
</dbReference>
<dbReference type="EMBL" id="PSQE01000004">
    <property type="protein sequence ID" value="RHN58617.1"/>
    <property type="molecule type" value="Genomic_DNA"/>
</dbReference>
<name>A0A396I702_MEDTR</name>
<accession>A0A396I702</accession>
<proteinExistence type="predicted"/>
<feature type="region of interest" description="Disordered" evidence="1">
    <location>
        <begin position="1"/>
        <end position="23"/>
    </location>
</feature>
<dbReference type="AlphaFoldDB" id="A0A396I702"/>
<gene>
    <name evidence="2" type="ORF">MtrunA17_Chr4g0004291</name>
</gene>
<feature type="compositionally biased region" description="Polar residues" evidence="1">
    <location>
        <begin position="10"/>
        <end position="23"/>
    </location>
</feature>
<organism evidence="2 3">
    <name type="scientific">Medicago truncatula</name>
    <name type="common">Barrel medic</name>
    <name type="synonym">Medicago tribuloides</name>
    <dbReference type="NCBI Taxonomy" id="3880"/>
    <lineage>
        <taxon>Eukaryota</taxon>
        <taxon>Viridiplantae</taxon>
        <taxon>Streptophyta</taxon>
        <taxon>Embryophyta</taxon>
        <taxon>Tracheophyta</taxon>
        <taxon>Spermatophyta</taxon>
        <taxon>Magnoliopsida</taxon>
        <taxon>eudicotyledons</taxon>
        <taxon>Gunneridae</taxon>
        <taxon>Pentapetalae</taxon>
        <taxon>rosids</taxon>
        <taxon>fabids</taxon>
        <taxon>Fabales</taxon>
        <taxon>Fabaceae</taxon>
        <taxon>Papilionoideae</taxon>
        <taxon>50 kb inversion clade</taxon>
        <taxon>NPAAA clade</taxon>
        <taxon>Hologalegina</taxon>
        <taxon>IRL clade</taxon>
        <taxon>Trifolieae</taxon>
        <taxon>Medicago</taxon>
    </lineage>
</organism>
<reference evidence="3" key="1">
    <citation type="journal article" date="2018" name="Nat. Plants">
        <title>Whole-genome landscape of Medicago truncatula symbiotic genes.</title>
        <authorList>
            <person name="Pecrix Y."/>
            <person name="Staton S.E."/>
            <person name="Sallet E."/>
            <person name="Lelandais-Briere C."/>
            <person name="Moreau S."/>
            <person name="Carrere S."/>
            <person name="Blein T."/>
            <person name="Jardinaud M.F."/>
            <person name="Latrasse D."/>
            <person name="Zouine M."/>
            <person name="Zahm M."/>
            <person name="Kreplak J."/>
            <person name="Mayjonade B."/>
            <person name="Satge C."/>
            <person name="Perez M."/>
            <person name="Cauet S."/>
            <person name="Marande W."/>
            <person name="Chantry-Darmon C."/>
            <person name="Lopez-Roques C."/>
            <person name="Bouchez O."/>
            <person name="Berard A."/>
            <person name="Debelle F."/>
            <person name="Munos S."/>
            <person name="Bendahmane A."/>
            <person name="Berges H."/>
            <person name="Niebel A."/>
            <person name="Buitink J."/>
            <person name="Frugier F."/>
            <person name="Benhamed M."/>
            <person name="Crespi M."/>
            <person name="Gouzy J."/>
            <person name="Gamas P."/>
        </authorList>
    </citation>
    <scope>NUCLEOTIDE SEQUENCE [LARGE SCALE GENOMIC DNA]</scope>
    <source>
        <strain evidence="3">cv. Jemalong A17</strain>
    </source>
</reference>
<evidence type="ECO:0000256" key="1">
    <source>
        <dbReference type="SAM" id="MobiDB-lite"/>
    </source>
</evidence>
<comment type="caution">
    <text evidence="2">The sequence shown here is derived from an EMBL/GenBank/DDBJ whole genome shotgun (WGS) entry which is preliminary data.</text>
</comment>
<sequence>MLGKRVVTASKHQSNPLKYSTNNERSKFYNGNDRLKYSGLELVLSGNIPSGVPFLVFLEVFCTS</sequence>
<evidence type="ECO:0000313" key="2">
    <source>
        <dbReference type="EMBL" id="RHN58617.1"/>
    </source>
</evidence>
<evidence type="ECO:0000313" key="3">
    <source>
        <dbReference type="Proteomes" id="UP000265566"/>
    </source>
</evidence>
<dbReference type="Proteomes" id="UP000265566">
    <property type="component" value="Chromosome 4"/>
</dbReference>